<name>I0UU15_9MICC</name>
<keyword evidence="2" id="KW-1133">Transmembrane helix</keyword>
<dbReference type="Gene3D" id="1.25.40.10">
    <property type="entry name" value="Tetratricopeptide repeat domain"/>
    <property type="match status" value="1"/>
</dbReference>
<dbReference type="EMBL" id="AJJQ01000023">
    <property type="protein sequence ID" value="EID51368.1"/>
    <property type="molecule type" value="Genomic_DNA"/>
</dbReference>
<keyword evidence="1" id="KW-0175">Coiled coil</keyword>
<gene>
    <name evidence="4" type="ORF">HMPREF1324_2139</name>
</gene>
<feature type="transmembrane region" description="Helical" evidence="2">
    <location>
        <begin position="414"/>
        <end position="435"/>
    </location>
</feature>
<keyword evidence="2" id="KW-0472">Membrane</keyword>
<dbReference type="InterPro" id="IPR036869">
    <property type="entry name" value="J_dom_sf"/>
</dbReference>
<keyword evidence="5" id="KW-1185">Reference proteome</keyword>
<evidence type="ECO:0000256" key="1">
    <source>
        <dbReference type="SAM" id="Coils"/>
    </source>
</evidence>
<dbReference type="OrthoDB" id="4570223at2"/>
<dbReference type="AlphaFoldDB" id="I0UU15"/>
<dbReference type="PATRIC" id="fig|1125724.3.peg.895"/>
<sequence>MDFNDYYDILEIDDSAAESEIKVAIRKTRSRYRNLTGSPNKDQARKAEHMIDVLAEAEKVLYDPAARADYDQKLAIYRTKKILNDDERKGPSPSEEEIRREYELRLEKEWQRRERKLRDEYKKHKEERHDDSIIEDDISDDEFLDRYEERLERARQERAAREERERQERLERERQARAERERLHKLAQEKRAKEEAARWEKQVTSYLEDQNRDYKALHYAAQQLTSYNPRSAIGWQALAMAQYDRGEFPAAATSIRQAKQLSSTPSDDLLSLEALIAVKNGNYTQALANYRHLIQEYPDNQKYIAQYIQALTVSGDPQHAVSESEQALAVHPDSSEIKKQYAVSLMREAQSYSIPYNGLLYVASRQQLKNARKAFAKVPKPHTLPEDIRPIYHQVADHMKIATKRRWTGNFRLMFLYFFFLGGAMVFMPLMTLMALVDSISKFYSDIYGFLADIIIAFIGMGISVPVWWLFFYCFYQPMWRHNRRWLSSIGVAVPR</sequence>
<evidence type="ECO:0000256" key="2">
    <source>
        <dbReference type="SAM" id="Phobius"/>
    </source>
</evidence>
<organism evidence="4 5">
    <name type="scientific">Rothia aeria F0474</name>
    <dbReference type="NCBI Taxonomy" id="1125724"/>
    <lineage>
        <taxon>Bacteria</taxon>
        <taxon>Bacillati</taxon>
        <taxon>Actinomycetota</taxon>
        <taxon>Actinomycetes</taxon>
        <taxon>Micrococcales</taxon>
        <taxon>Micrococcaceae</taxon>
        <taxon>Rothia</taxon>
    </lineage>
</organism>
<feature type="transmembrane region" description="Helical" evidence="2">
    <location>
        <begin position="447"/>
        <end position="476"/>
    </location>
</feature>
<evidence type="ECO:0000313" key="4">
    <source>
        <dbReference type="EMBL" id="EID51368.1"/>
    </source>
</evidence>
<evidence type="ECO:0000259" key="3">
    <source>
        <dbReference type="PROSITE" id="PS50076"/>
    </source>
</evidence>
<comment type="caution">
    <text evidence="4">The sequence shown here is derived from an EMBL/GenBank/DDBJ whole genome shotgun (WGS) entry which is preliminary data.</text>
</comment>
<reference evidence="4" key="1">
    <citation type="submission" date="2012-03" db="EMBL/GenBank/DDBJ databases">
        <authorList>
            <person name="Durkin A.S."/>
            <person name="McCorrison J."/>
            <person name="Torralba M."/>
            <person name="Gillis M."/>
            <person name="Methe B."/>
            <person name="Sutton G."/>
            <person name="Nelson K.E."/>
        </authorList>
    </citation>
    <scope>NUCLEOTIDE SEQUENCE [LARGE SCALE GENOMIC DNA]</scope>
    <source>
        <strain evidence="4">F0474</strain>
    </source>
</reference>
<dbReference type="InterPro" id="IPR011990">
    <property type="entry name" value="TPR-like_helical_dom_sf"/>
</dbReference>
<dbReference type="SMART" id="SM00028">
    <property type="entry name" value="TPR"/>
    <property type="match status" value="2"/>
</dbReference>
<accession>I0UU15</accession>
<dbReference type="InterPro" id="IPR001623">
    <property type="entry name" value="DnaJ_domain"/>
</dbReference>
<dbReference type="SUPFAM" id="SSF46565">
    <property type="entry name" value="Chaperone J-domain"/>
    <property type="match status" value="1"/>
</dbReference>
<keyword evidence="2" id="KW-0812">Transmembrane</keyword>
<proteinExistence type="predicted"/>
<dbReference type="Pfam" id="PF00226">
    <property type="entry name" value="DnaJ"/>
    <property type="match status" value="1"/>
</dbReference>
<dbReference type="PROSITE" id="PS50076">
    <property type="entry name" value="DNAJ_2"/>
    <property type="match status" value="1"/>
</dbReference>
<dbReference type="SUPFAM" id="SSF48452">
    <property type="entry name" value="TPR-like"/>
    <property type="match status" value="1"/>
</dbReference>
<evidence type="ECO:0000313" key="5">
    <source>
        <dbReference type="Proteomes" id="UP000004863"/>
    </source>
</evidence>
<dbReference type="Gene3D" id="1.10.287.110">
    <property type="entry name" value="DnaJ domain"/>
    <property type="match status" value="1"/>
</dbReference>
<feature type="coiled-coil region" evidence="1">
    <location>
        <begin position="107"/>
        <end position="209"/>
    </location>
</feature>
<dbReference type="InterPro" id="IPR019734">
    <property type="entry name" value="TPR_rpt"/>
</dbReference>
<protein>
    <submittedName>
        <fullName evidence="4">DnaJ domain protein</fullName>
    </submittedName>
</protein>
<dbReference type="Proteomes" id="UP000004863">
    <property type="component" value="Unassembled WGS sequence"/>
</dbReference>
<feature type="domain" description="J" evidence="3">
    <location>
        <begin position="5"/>
        <end position="74"/>
    </location>
</feature>
<dbReference type="RefSeq" id="WP_006887858.1">
    <property type="nucleotide sequence ID" value="NZ_AJJQ01000023.1"/>
</dbReference>